<feature type="chain" id="PRO_5034244300" description="Tyrosinase copper-binding domain-containing protein" evidence="3">
    <location>
        <begin position="24"/>
        <end position="610"/>
    </location>
</feature>
<feature type="region of interest" description="Disordered" evidence="2">
    <location>
        <begin position="397"/>
        <end position="472"/>
    </location>
</feature>
<evidence type="ECO:0000256" key="3">
    <source>
        <dbReference type="SAM" id="SignalP"/>
    </source>
</evidence>
<feature type="region of interest" description="Disordered" evidence="2">
    <location>
        <begin position="217"/>
        <end position="236"/>
    </location>
</feature>
<reference evidence="5 6" key="1">
    <citation type="journal article" date="2020" name="Genome Biol. Evol.">
        <title>A new high-quality draft genome assembly of the Chinese cordyceps Ophiocordyceps sinensis.</title>
        <authorList>
            <person name="Shu R."/>
            <person name="Zhang J."/>
            <person name="Meng Q."/>
            <person name="Zhang H."/>
            <person name="Zhou G."/>
            <person name="Li M."/>
            <person name="Wu P."/>
            <person name="Zhao Y."/>
            <person name="Chen C."/>
            <person name="Qin Q."/>
        </authorList>
    </citation>
    <scope>NUCLEOTIDE SEQUENCE [LARGE SCALE GENOMIC DNA]</scope>
    <source>
        <strain evidence="5 6">IOZ07</strain>
    </source>
</reference>
<dbReference type="Gene3D" id="1.10.1280.10">
    <property type="entry name" value="Di-copper center containing domain from catechol oxidase"/>
    <property type="match status" value="1"/>
</dbReference>
<evidence type="ECO:0000256" key="2">
    <source>
        <dbReference type="SAM" id="MobiDB-lite"/>
    </source>
</evidence>
<organism evidence="5 6">
    <name type="scientific">Ophiocordyceps sinensis</name>
    <dbReference type="NCBI Taxonomy" id="72228"/>
    <lineage>
        <taxon>Eukaryota</taxon>
        <taxon>Fungi</taxon>
        <taxon>Dikarya</taxon>
        <taxon>Ascomycota</taxon>
        <taxon>Pezizomycotina</taxon>
        <taxon>Sordariomycetes</taxon>
        <taxon>Hypocreomycetidae</taxon>
        <taxon>Hypocreales</taxon>
        <taxon>Ophiocordycipitaceae</taxon>
        <taxon>Ophiocordyceps</taxon>
    </lineage>
</organism>
<dbReference type="SUPFAM" id="SSF48056">
    <property type="entry name" value="Di-copper centre-containing domain"/>
    <property type="match status" value="1"/>
</dbReference>
<name>A0A8H4PYJ1_9HYPO</name>
<dbReference type="OrthoDB" id="6132182at2759"/>
<feature type="compositionally biased region" description="Basic and acidic residues" evidence="2">
    <location>
        <begin position="416"/>
        <end position="434"/>
    </location>
</feature>
<dbReference type="Pfam" id="PF00264">
    <property type="entry name" value="Tyrosinase"/>
    <property type="match status" value="1"/>
</dbReference>
<dbReference type="InterPro" id="IPR050316">
    <property type="entry name" value="Tyrosinase/Hemocyanin"/>
</dbReference>
<proteinExistence type="predicted"/>
<dbReference type="PRINTS" id="PR00092">
    <property type="entry name" value="TYROSINASE"/>
</dbReference>
<dbReference type="PROSITE" id="PS00497">
    <property type="entry name" value="TYROSINASE_1"/>
    <property type="match status" value="1"/>
</dbReference>
<accession>A0A8H4PYJ1</accession>
<keyword evidence="1" id="KW-0479">Metal-binding</keyword>
<evidence type="ECO:0000259" key="4">
    <source>
        <dbReference type="PROSITE" id="PS00497"/>
    </source>
</evidence>
<feature type="signal peptide" evidence="3">
    <location>
        <begin position="1"/>
        <end position="23"/>
    </location>
</feature>
<dbReference type="EMBL" id="JAAVMX010000001">
    <property type="protein sequence ID" value="KAF4512791.1"/>
    <property type="molecule type" value="Genomic_DNA"/>
</dbReference>
<feature type="compositionally biased region" description="Basic and acidic residues" evidence="2">
    <location>
        <begin position="440"/>
        <end position="453"/>
    </location>
</feature>
<keyword evidence="3" id="KW-0732">Signal</keyword>
<feature type="domain" description="Tyrosinase copper-binding" evidence="4">
    <location>
        <begin position="116"/>
        <end position="133"/>
    </location>
</feature>
<dbReference type="PANTHER" id="PTHR11474">
    <property type="entry name" value="TYROSINASE FAMILY MEMBER"/>
    <property type="match status" value="1"/>
</dbReference>
<feature type="compositionally biased region" description="Basic and acidic residues" evidence="2">
    <location>
        <begin position="460"/>
        <end position="472"/>
    </location>
</feature>
<evidence type="ECO:0000313" key="5">
    <source>
        <dbReference type="EMBL" id="KAF4512791.1"/>
    </source>
</evidence>
<dbReference type="PANTHER" id="PTHR11474:SF131">
    <property type="entry name" value="TYROSINASE COPPER-BINDING DOMAIN-CONTAINING PROTEIN"/>
    <property type="match status" value="1"/>
</dbReference>
<dbReference type="GO" id="GO:0016491">
    <property type="term" value="F:oxidoreductase activity"/>
    <property type="evidence" value="ECO:0007669"/>
    <property type="project" value="InterPro"/>
</dbReference>
<evidence type="ECO:0000313" key="6">
    <source>
        <dbReference type="Proteomes" id="UP000557566"/>
    </source>
</evidence>
<protein>
    <recommendedName>
        <fullName evidence="4">Tyrosinase copper-binding domain-containing protein</fullName>
    </recommendedName>
</protein>
<dbReference type="InterPro" id="IPR002227">
    <property type="entry name" value="Tyrosinase_Cu-bd"/>
</dbReference>
<dbReference type="AlphaFoldDB" id="A0A8H4PYJ1"/>
<gene>
    <name evidence="5" type="ORF">G6O67_000129</name>
</gene>
<dbReference type="Proteomes" id="UP000557566">
    <property type="component" value="Unassembled WGS sequence"/>
</dbReference>
<dbReference type="InterPro" id="IPR008922">
    <property type="entry name" value="Di-copper_centre_dom_sf"/>
</dbReference>
<evidence type="ECO:0000256" key="1">
    <source>
        <dbReference type="ARBA" id="ARBA00022723"/>
    </source>
</evidence>
<comment type="caution">
    <text evidence="5">The sequence shown here is derived from an EMBL/GenBank/DDBJ whole genome shotgun (WGS) entry which is preliminary data.</text>
</comment>
<dbReference type="GO" id="GO:0046872">
    <property type="term" value="F:metal ion binding"/>
    <property type="evidence" value="ECO:0007669"/>
    <property type="project" value="UniProtKB-KW"/>
</dbReference>
<sequence length="610" mass="68560">MARTGIIGLFLALVLGSATLVLAQEAPRPLLPLPFATTGIQVSGESVPFRRNIDDLVQEDGPQWHLYIQALLAMQRADSNDPLSYFQIEGIHGAPYTEWNNTGPGINSAWRGYCPHGEGLFLPWHRPYLMLFEQSLVSQARRIASRYPSSLRRRYMAAADSLRAPYWDWAATSKVPESTVPRRVTINTAQGRREVENPLASYAFPREALDGQFGTFSPQPSRATERCPAPESYPESANKRLMSDSLGELVYDAFIYATGFDDFGSTSGNGVSLEQVHNMIHNDAACGQVMSIPSYAGFEPLFMLHHSNVDRLWAYWQAIHPDQASFTRPYRGGPRFTTPEGTLVTPSSPMIPFFDAGGLPLTPDSVSSIRGLGYTYENLEYWRMSDEEMRRQATRLVNERYSSRAGEPDQNDDDRNDGRNDDRNDGRNDDRNDGQDDDRNDGRNDDRNDGRNDDQDDGGPVEKRAPADTTRNENYKGRKVFLAHVSLLAEDVERPAVIDLFLCNKYLGNIPIMEVPMSGTINATIPMAKAIQACRHSVPKLSHLKNDMAVRIVTRSGKEIPLSSISSMKMDLEDLEEIPADSIEEFPTIRNRHRSSARLRQYFRKQFGLD</sequence>
<keyword evidence="6" id="KW-1185">Reference proteome</keyword>